<dbReference type="AlphaFoldDB" id="A0A173W6R4"/>
<dbReference type="GO" id="GO:0015421">
    <property type="term" value="F:ABC-type oligopeptide transporter activity"/>
    <property type="evidence" value="ECO:0007669"/>
    <property type="project" value="TreeGrafter"/>
</dbReference>
<keyword evidence="2" id="KW-0813">Transport</keyword>
<dbReference type="GO" id="GO:0016887">
    <property type="term" value="F:ATP hydrolysis activity"/>
    <property type="evidence" value="ECO:0007669"/>
    <property type="project" value="InterPro"/>
</dbReference>
<dbReference type="InterPro" id="IPR017871">
    <property type="entry name" value="ABC_transporter-like_CS"/>
</dbReference>
<comment type="subcellular location">
    <subcellularLocation>
        <location evidence="1">Cell membrane</location>
        <topology evidence="1">Multi-pass membrane protein</topology>
    </subcellularLocation>
</comment>
<dbReference type="InterPro" id="IPR003439">
    <property type="entry name" value="ABC_transporter-like_ATP-bd"/>
</dbReference>
<accession>A0A173W6R4</accession>
<keyword evidence="4 10" id="KW-0812">Transmembrane</keyword>
<dbReference type="PANTHER" id="PTHR43394">
    <property type="entry name" value="ATP-DEPENDENT PERMEASE MDL1, MITOCHONDRIAL"/>
    <property type="match status" value="1"/>
</dbReference>
<evidence type="ECO:0000256" key="2">
    <source>
        <dbReference type="ARBA" id="ARBA00022448"/>
    </source>
</evidence>
<dbReference type="Gene3D" id="1.20.1560.10">
    <property type="entry name" value="ABC transporter type 1, transmembrane domain"/>
    <property type="match status" value="1"/>
</dbReference>
<feature type="transmembrane region" description="Helical" evidence="10">
    <location>
        <begin position="357"/>
        <end position="381"/>
    </location>
</feature>
<feature type="transmembrane region" description="Helical" evidence="10">
    <location>
        <begin position="469"/>
        <end position="490"/>
    </location>
</feature>
<evidence type="ECO:0000256" key="3">
    <source>
        <dbReference type="ARBA" id="ARBA00022475"/>
    </source>
</evidence>
<dbReference type="FunFam" id="3.40.50.300:FF:000854">
    <property type="entry name" value="Multidrug ABC transporter ATP-binding protein"/>
    <property type="match status" value="1"/>
</dbReference>
<keyword evidence="9" id="KW-0175">Coiled coil</keyword>
<evidence type="ECO:0000256" key="10">
    <source>
        <dbReference type="SAM" id="Phobius"/>
    </source>
</evidence>
<evidence type="ECO:0000256" key="8">
    <source>
        <dbReference type="ARBA" id="ARBA00023136"/>
    </source>
</evidence>
<evidence type="ECO:0000259" key="12">
    <source>
        <dbReference type="PROSITE" id="PS50929"/>
    </source>
</evidence>
<feature type="domain" description="ABC transmembrane type-1" evidence="12">
    <location>
        <begin position="255"/>
        <end position="530"/>
    </location>
</feature>
<keyword evidence="6 13" id="KW-0067">ATP-binding</keyword>
<sequence>MGKLLKFLKPYAGAVVAIICILVVQAYCDLSLPTYTSDIVNVGIQQGGIDEAVPDTISKKDLNHLLLLVPSDKQELVKNAYTKSTKKYDYKGTVMELKSSVKEDDKKMEKLSDILGKPMLLAAGFDSGSDMTQRIEDQMRTNMKKQVEAKQAEAKAQMEKAQKEAEDKINVQFADALAAAQTPEAKAQVQAKMQAAAQQVQTQMQEAQKKAAAQMSEVPDFDKMDIYDMLNFMGAEGRDALIKQMNKKMNSMQDSIIEQAASTYIKDAYTHVGIDTDQIETSYILHTGAKMLALAFLGMAASIMVGLLASRVGAGVGRGLRENVFRKVVGFSNAEFDKFSTASLITRSTNDIQQIQLLIVMILRMVLYAPIMAIGGIWKVFHTNVSMSWIIGLAVAIIVVIVGFLFFVVMPKFKLIQNQVDRLNLVSREILTGLSVIRAFGTQKHEEERFDDANKALTKTNLFVNRAMTFMMPLMMFVMNSITLLIVWVGGHSINDGVMQVGDMMAFIQYTMQIIMAFLMICMISVMLPRAAVSASRIDEVLTSETMIHDPKQPSRIPEEGKGKVVFDHVSFRYPGAEEDVLHDISFTAEPGKTTAFIGSTGCGKSTLVNLIPRFYDVTDGKITIDGKDVRDVSQHELREKLGYVPQKAVLFSGDIASNILYGNPDGSEAEMIEAATIAQATEFIDQKKKKYKSPISQGGANVSGGQKQRLSIARAIAKHPDVYIFDDSFSALDYKTDATLRAELKEKTAESTVMIVAQRISTILHADQIIVLEDGQIVGKGTHKELLKNCEAYYQIASSQLSEKELEEDLKEVE</sequence>
<name>A0A173W6R4_9FIRM</name>
<dbReference type="GO" id="GO:0005886">
    <property type="term" value="C:plasma membrane"/>
    <property type="evidence" value="ECO:0007669"/>
    <property type="project" value="UniProtKB-SubCell"/>
</dbReference>
<evidence type="ECO:0000256" key="9">
    <source>
        <dbReference type="SAM" id="Coils"/>
    </source>
</evidence>
<feature type="transmembrane region" description="Helical" evidence="10">
    <location>
        <begin position="510"/>
        <end position="528"/>
    </location>
</feature>
<organism evidence="13 14">
    <name type="scientific">Dorea longicatena</name>
    <dbReference type="NCBI Taxonomy" id="88431"/>
    <lineage>
        <taxon>Bacteria</taxon>
        <taxon>Bacillati</taxon>
        <taxon>Bacillota</taxon>
        <taxon>Clostridia</taxon>
        <taxon>Lachnospirales</taxon>
        <taxon>Lachnospiraceae</taxon>
        <taxon>Dorea</taxon>
    </lineage>
</organism>
<dbReference type="Pfam" id="PF00005">
    <property type="entry name" value="ABC_tran"/>
    <property type="match status" value="1"/>
</dbReference>
<evidence type="ECO:0000313" key="13">
    <source>
        <dbReference type="EMBL" id="CUN34125.1"/>
    </source>
</evidence>
<dbReference type="InterPro" id="IPR011527">
    <property type="entry name" value="ABC1_TM_dom"/>
</dbReference>
<dbReference type="SUPFAM" id="SSF52540">
    <property type="entry name" value="P-loop containing nucleoside triphosphate hydrolases"/>
    <property type="match status" value="1"/>
</dbReference>
<dbReference type="InterPro" id="IPR003593">
    <property type="entry name" value="AAA+_ATPase"/>
</dbReference>
<dbReference type="CDD" id="cd18548">
    <property type="entry name" value="ABC_6TM_Tm287_like"/>
    <property type="match status" value="1"/>
</dbReference>
<dbReference type="PROSITE" id="PS50893">
    <property type="entry name" value="ABC_TRANSPORTER_2"/>
    <property type="match status" value="1"/>
</dbReference>
<keyword evidence="5" id="KW-0547">Nucleotide-binding</keyword>
<feature type="transmembrane region" description="Helical" evidence="10">
    <location>
        <begin position="387"/>
        <end position="409"/>
    </location>
</feature>
<keyword evidence="7 10" id="KW-1133">Transmembrane helix</keyword>
<evidence type="ECO:0000256" key="4">
    <source>
        <dbReference type="ARBA" id="ARBA00022692"/>
    </source>
</evidence>
<dbReference type="Proteomes" id="UP000095439">
    <property type="component" value="Unassembled WGS sequence"/>
</dbReference>
<gene>
    <name evidence="13" type="ORF">ERS852423_00015</name>
</gene>
<evidence type="ECO:0000259" key="11">
    <source>
        <dbReference type="PROSITE" id="PS50893"/>
    </source>
</evidence>
<dbReference type="SMART" id="SM00382">
    <property type="entry name" value="AAA"/>
    <property type="match status" value="1"/>
</dbReference>
<dbReference type="InterPro" id="IPR036640">
    <property type="entry name" value="ABC1_TM_sf"/>
</dbReference>
<evidence type="ECO:0000256" key="1">
    <source>
        <dbReference type="ARBA" id="ARBA00004651"/>
    </source>
</evidence>
<dbReference type="RefSeq" id="WP_055179900.1">
    <property type="nucleotide sequence ID" value="NZ_CABIWY010000001.1"/>
</dbReference>
<dbReference type="InterPro" id="IPR039421">
    <property type="entry name" value="Type_1_exporter"/>
</dbReference>
<dbReference type="PROSITE" id="PS00211">
    <property type="entry name" value="ABC_TRANSPORTER_1"/>
    <property type="match status" value="1"/>
</dbReference>
<evidence type="ECO:0000256" key="6">
    <source>
        <dbReference type="ARBA" id="ARBA00022840"/>
    </source>
</evidence>
<protein>
    <submittedName>
        <fullName evidence="13">Putative multidrug export ATP-binding/permease protein SAV1866</fullName>
        <ecNumber evidence="13">3.6.3.-</ecNumber>
    </submittedName>
</protein>
<feature type="coiled-coil region" evidence="9">
    <location>
        <begin position="135"/>
        <end position="217"/>
    </location>
</feature>
<keyword evidence="3" id="KW-1003">Cell membrane</keyword>
<evidence type="ECO:0000256" key="5">
    <source>
        <dbReference type="ARBA" id="ARBA00022741"/>
    </source>
</evidence>
<feature type="transmembrane region" description="Helical" evidence="10">
    <location>
        <begin position="291"/>
        <end position="309"/>
    </location>
</feature>
<dbReference type="EMBL" id="CYYY01000001">
    <property type="protein sequence ID" value="CUN34125.1"/>
    <property type="molecule type" value="Genomic_DNA"/>
</dbReference>
<dbReference type="PROSITE" id="PS50929">
    <property type="entry name" value="ABC_TM1F"/>
    <property type="match status" value="1"/>
</dbReference>
<dbReference type="GO" id="GO:0005524">
    <property type="term" value="F:ATP binding"/>
    <property type="evidence" value="ECO:0007669"/>
    <property type="project" value="UniProtKB-KW"/>
</dbReference>
<reference evidence="13 14" key="1">
    <citation type="submission" date="2015-09" db="EMBL/GenBank/DDBJ databases">
        <authorList>
            <consortium name="Pathogen Informatics"/>
        </authorList>
    </citation>
    <scope>NUCLEOTIDE SEQUENCE [LARGE SCALE GENOMIC DNA]</scope>
    <source>
        <strain evidence="13 14">2789STDY5608866</strain>
    </source>
</reference>
<feature type="domain" description="ABC transporter" evidence="11">
    <location>
        <begin position="565"/>
        <end position="800"/>
    </location>
</feature>
<dbReference type="Pfam" id="PF00664">
    <property type="entry name" value="ABC_membrane"/>
    <property type="match status" value="1"/>
</dbReference>
<dbReference type="Gene3D" id="3.40.50.300">
    <property type="entry name" value="P-loop containing nucleotide triphosphate hydrolases"/>
    <property type="match status" value="1"/>
</dbReference>
<dbReference type="PANTHER" id="PTHR43394:SF1">
    <property type="entry name" value="ATP-BINDING CASSETTE SUB-FAMILY B MEMBER 10, MITOCHONDRIAL"/>
    <property type="match status" value="1"/>
</dbReference>
<evidence type="ECO:0000256" key="7">
    <source>
        <dbReference type="ARBA" id="ARBA00022989"/>
    </source>
</evidence>
<dbReference type="SUPFAM" id="SSF90123">
    <property type="entry name" value="ABC transporter transmembrane region"/>
    <property type="match status" value="1"/>
</dbReference>
<keyword evidence="8 10" id="KW-0472">Membrane</keyword>
<keyword evidence="13" id="KW-0378">Hydrolase</keyword>
<dbReference type="EC" id="3.6.3.-" evidence="13"/>
<evidence type="ECO:0000313" key="14">
    <source>
        <dbReference type="Proteomes" id="UP000095439"/>
    </source>
</evidence>
<dbReference type="InterPro" id="IPR027417">
    <property type="entry name" value="P-loop_NTPase"/>
</dbReference>
<proteinExistence type="predicted"/>